<keyword evidence="5" id="KW-1185">Reference proteome</keyword>
<dbReference type="EMBL" id="BAHC01000016">
    <property type="protein sequence ID" value="GAB88336.1"/>
    <property type="molecule type" value="Genomic_DNA"/>
</dbReference>
<comment type="caution">
    <text evidence="4">The sequence shown here is derived from an EMBL/GenBank/DDBJ whole genome shotgun (WGS) entry which is preliminary data.</text>
</comment>
<keyword evidence="1" id="KW-0732">Signal</keyword>
<organism evidence="4 5">
    <name type="scientific">Gordonia rhizosphera NBRC 16068</name>
    <dbReference type="NCBI Taxonomy" id="1108045"/>
    <lineage>
        <taxon>Bacteria</taxon>
        <taxon>Bacillati</taxon>
        <taxon>Actinomycetota</taxon>
        <taxon>Actinomycetes</taxon>
        <taxon>Mycobacteriales</taxon>
        <taxon>Gordoniaceae</taxon>
        <taxon>Gordonia</taxon>
    </lineage>
</organism>
<dbReference type="eggNOG" id="COG1463">
    <property type="taxonomic scope" value="Bacteria"/>
</dbReference>
<dbReference type="GO" id="GO:0005576">
    <property type="term" value="C:extracellular region"/>
    <property type="evidence" value="ECO:0007669"/>
    <property type="project" value="TreeGrafter"/>
</dbReference>
<protein>
    <submittedName>
        <fullName evidence="4">Mce family protein</fullName>
    </submittedName>
</protein>
<evidence type="ECO:0000313" key="5">
    <source>
        <dbReference type="Proteomes" id="UP000008363"/>
    </source>
</evidence>
<name>K6W3R1_9ACTN</name>
<evidence type="ECO:0000313" key="4">
    <source>
        <dbReference type="EMBL" id="GAB88336.1"/>
    </source>
</evidence>
<dbReference type="OrthoDB" id="9774928at2"/>
<evidence type="ECO:0000259" key="3">
    <source>
        <dbReference type="Pfam" id="PF11887"/>
    </source>
</evidence>
<evidence type="ECO:0000256" key="1">
    <source>
        <dbReference type="SAM" id="SignalP"/>
    </source>
</evidence>
<dbReference type="PANTHER" id="PTHR33371:SF15">
    <property type="entry name" value="LIPOPROTEIN LPRN"/>
    <property type="match status" value="1"/>
</dbReference>
<sequence>MARSFRFSSLRLRHVVIASMSTLALTSCTVGLQDLPVNVGGRNSFDVTAALVTADGIVSGADVRSGQQIVGRVIDIGLVADHAELTLALDDTTQLPENVTASVELPSALGTPFIRLTAPDDPQGQLGEGDHIALAETSVGPQVEGTLAALGNILGGSGVSQLQSVMSSLNTAFADRSDKVVDLIDTLNRLLAKSSLYTDDFNRAMAAAADVSDMFVAQGQVVDDFLDQVPQAVNVLAAQREQVARLMNQTTSLSVNLAKVVDGRQPELNGFVSQAQTLVDSLGTFNDAVGQTLGHMNSFMTNFNRAIRGDYLVFDGALDIPGGIDKILTGGIFASGQPLPGPTELRDVLTGGLSDTLKNANKAVNDALQQVIAPKPGQQQGGPR</sequence>
<feature type="domain" description="Mce/MlaD" evidence="2">
    <location>
        <begin position="46"/>
        <end position="118"/>
    </location>
</feature>
<dbReference type="InterPro" id="IPR024516">
    <property type="entry name" value="Mce_C"/>
</dbReference>
<dbReference type="STRING" id="1108045.GORHZ_016_00190"/>
<dbReference type="Pfam" id="PF02470">
    <property type="entry name" value="MlaD"/>
    <property type="match status" value="1"/>
</dbReference>
<dbReference type="Proteomes" id="UP000008363">
    <property type="component" value="Unassembled WGS sequence"/>
</dbReference>
<accession>K6W3R1</accession>
<dbReference type="InterPro" id="IPR052336">
    <property type="entry name" value="MlaD_Phospholipid_Transporter"/>
</dbReference>
<dbReference type="RefSeq" id="WP_006329568.1">
    <property type="nucleotide sequence ID" value="NZ_BAHC01000016.1"/>
</dbReference>
<proteinExistence type="predicted"/>
<dbReference type="AlphaFoldDB" id="K6W3R1"/>
<dbReference type="PANTHER" id="PTHR33371">
    <property type="entry name" value="INTERMEMBRANE PHOSPHOLIPID TRANSPORT SYSTEM BINDING PROTEIN MLAD-RELATED"/>
    <property type="match status" value="1"/>
</dbReference>
<gene>
    <name evidence="4" type="primary">mceE</name>
    <name evidence="4" type="ORF">GORHZ_016_00190</name>
</gene>
<feature type="domain" description="Mammalian cell entry C-terminal" evidence="3">
    <location>
        <begin position="125"/>
        <end position="306"/>
    </location>
</feature>
<evidence type="ECO:0000259" key="2">
    <source>
        <dbReference type="Pfam" id="PF02470"/>
    </source>
</evidence>
<dbReference type="InterPro" id="IPR003399">
    <property type="entry name" value="Mce/MlaD"/>
</dbReference>
<feature type="signal peptide" evidence="1">
    <location>
        <begin position="1"/>
        <end position="24"/>
    </location>
</feature>
<dbReference type="Pfam" id="PF11887">
    <property type="entry name" value="Mce4_CUP1"/>
    <property type="match status" value="1"/>
</dbReference>
<dbReference type="PROSITE" id="PS51257">
    <property type="entry name" value="PROKAR_LIPOPROTEIN"/>
    <property type="match status" value="1"/>
</dbReference>
<reference evidence="4 5" key="1">
    <citation type="submission" date="2012-08" db="EMBL/GenBank/DDBJ databases">
        <title>Whole genome shotgun sequence of Gordonia rhizosphera NBRC 16068.</title>
        <authorList>
            <person name="Takarada H."/>
            <person name="Isaki S."/>
            <person name="Hosoyama A."/>
            <person name="Tsuchikane K."/>
            <person name="Katsumata H."/>
            <person name="Baba S."/>
            <person name="Ohji S."/>
            <person name="Yamazaki S."/>
            <person name="Fujita N."/>
        </authorList>
    </citation>
    <scope>NUCLEOTIDE SEQUENCE [LARGE SCALE GENOMIC DNA]</scope>
    <source>
        <strain evidence="4 5">NBRC 16068</strain>
    </source>
</reference>
<feature type="chain" id="PRO_5039043356" evidence="1">
    <location>
        <begin position="25"/>
        <end position="384"/>
    </location>
</feature>